<proteinExistence type="predicted"/>
<gene>
    <name evidence="1" type="ORF">PPRIM_AZ9-3.1.T0040150</name>
</gene>
<sequence>MSSQINDVLRNETIYFRKSHLLRKATNQQNKLFRKGLIQDSLNEPTHPINCLIKNEEVFVPYINERNSLGRLIKKPNLSSNREITNKQLVKSSLKLPKNKNNYAYLQNEPPNSNRSYGQKTKTQSTADSFYSFFTFNKYNQNFLLKSKNSEPFSFRKSFYQKQL</sequence>
<name>A0A8S1JMI1_PARPR</name>
<protein>
    <submittedName>
        <fullName evidence="1">Uncharacterized protein</fullName>
    </submittedName>
</protein>
<dbReference type="Proteomes" id="UP000688137">
    <property type="component" value="Unassembled WGS sequence"/>
</dbReference>
<accession>A0A8S1JMI1</accession>
<organism evidence="1 2">
    <name type="scientific">Paramecium primaurelia</name>
    <dbReference type="NCBI Taxonomy" id="5886"/>
    <lineage>
        <taxon>Eukaryota</taxon>
        <taxon>Sar</taxon>
        <taxon>Alveolata</taxon>
        <taxon>Ciliophora</taxon>
        <taxon>Intramacronucleata</taxon>
        <taxon>Oligohymenophorea</taxon>
        <taxon>Peniculida</taxon>
        <taxon>Parameciidae</taxon>
        <taxon>Paramecium</taxon>
    </lineage>
</organism>
<evidence type="ECO:0000313" key="2">
    <source>
        <dbReference type="Proteomes" id="UP000688137"/>
    </source>
</evidence>
<comment type="caution">
    <text evidence="1">The sequence shown here is derived from an EMBL/GenBank/DDBJ whole genome shotgun (WGS) entry which is preliminary data.</text>
</comment>
<reference evidence="1" key="1">
    <citation type="submission" date="2021-01" db="EMBL/GenBank/DDBJ databases">
        <authorList>
            <consortium name="Genoscope - CEA"/>
            <person name="William W."/>
        </authorList>
    </citation>
    <scope>NUCLEOTIDE SEQUENCE</scope>
</reference>
<dbReference type="OMA" id="THPINCL"/>
<dbReference type="AlphaFoldDB" id="A0A8S1JMI1"/>
<evidence type="ECO:0000313" key="1">
    <source>
        <dbReference type="EMBL" id="CAD8042931.1"/>
    </source>
</evidence>
<dbReference type="EMBL" id="CAJJDM010000001">
    <property type="protein sequence ID" value="CAD8042931.1"/>
    <property type="molecule type" value="Genomic_DNA"/>
</dbReference>
<keyword evidence="2" id="KW-1185">Reference proteome</keyword>